<reference evidence="2 3" key="1">
    <citation type="submission" date="2024-05" db="EMBL/GenBank/DDBJ databases">
        <title>Genome sequencing and assembly of Indian major carp, Cirrhinus mrigala (Hamilton, 1822).</title>
        <authorList>
            <person name="Mohindra V."/>
            <person name="Chowdhury L.M."/>
            <person name="Lal K."/>
            <person name="Jena J.K."/>
        </authorList>
    </citation>
    <scope>NUCLEOTIDE SEQUENCE [LARGE SCALE GENOMIC DNA]</scope>
    <source>
        <strain evidence="2">CM1030</strain>
        <tissue evidence="2">Blood</tissue>
    </source>
</reference>
<organism evidence="2 3">
    <name type="scientific">Cirrhinus mrigala</name>
    <name type="common">Mrigala</name>
    <dbReference type="NCBI Taxonomy" id="683832"/>
    <lineage>
        <taxon>Eukaryota</taxon>
        <taxon>Metazoa</taxon>
        <taxon>Chordata</taxon>
        <taxon>Craniata</taxon>
        <taxon>Vertebrata</taxon>
        <taxon>Euteleostomi</taxon>
        <taxon>Actinopterygii</taxon>
        <taxon>Neopterygii</taxon>
        <taxon>Teleostei</taxon>
        <taxon>Ostariophysi</taxon>
        <taxon>Cypriniformes</taxon>
        <taxon>Cyprinidae</taxon>
        <taxon>Labeoninae</taxon>
        <taxon>Labeonini</taxon>
        <taxon>Cirrhinus</taxon>
    </lineage>
</organism>
<comment type="caution">
    <text evidence="2">The sequence shown here is derived from an EMBL/GenBank/DDBJ whole genome shotgun (WGS) entry which is preliminary data.</text>
</comment>
<accession>A0ABD0QSP4</accession>
<feature type="non-terminal residue" evidence="2">
    <location>
        <position position="1"/>
    </location>
</feature>
<proteinExistence type="predicted"/>
<evidence type="ECO:0000313" key="3">
    <source>
        <dbReference type="Proteomes" id="UP001529510"/>
    </source>
</evidence>
<feature type="compositionally biased region" description="Polar residues" evidence="1">
    <location>
        <begin position="61"/>
        <end position="71"/>
    </location>
</feature>
<evidence type="ECO:0000256" key="1">
    <source>
        <dbReference type="SAM" id="MobiDB-lite"/>
    </source>
</evidence>
<name>A0ABD0QSP4_CIRMR</name>
<feature type="non-terminal residue" evidence="2">
    <location>
        <position position="84"/>
    </location>
</feature>
<gene>
    <name evidence="2" type="ORF">M9458_016346</name>
</gene>
<sequence>HERTGFAPFYLMFGRVPRMPIDLMFQSVLRDKSVCDYDQYVKSLISDLQFAMSVAQKNSVQEQKHQSSQYNKRVKGLPLAIGDQ</sequence>
<dbReference type="Proteomes" id="UP001529510">
    <property type="component" value="Unassembled WGS sequence"/>
</dbReference>
<dbReference type="AlphaFoldDB" id="A0ABD0QSP4"/>
<feature type="region of interest" description="Disordered" evidence="1">
    <location>
        <begin position="61"/>
        <end position="84"/>
    </location>
</feature>
<protein>
    <submittedName>
        <fullName evidence="2">Uncharacterized protein</fullName>
    </submittedName>
</protein>
<dbReference type="EMBL" id="JAMKFB020000007">
    <property type="protein sequence ID" value="KAL0189247.1"/>
    <property type="molecule type" value="Genomic_DNA"/>
</dbReference>
<evidence type="ECO:0000313" key="2">
    <source>
        <dbReference type="EMBL" id="KAL0189247.1"/>
    </source>
</evidence>
<keyword evidence="3" id="KW-1185">Reference proteome</keyword>